<accession>A0A0J6FJN6</accession>
<dbReference type="VEuPathDB" id="FungiDB:CPAG_06855"/>
<sequence length="106" mass="11648">MARQGSEGADVALDGDPLLVEKPRREILKNSSTPWTASEAEPPRSLKKNRIEWAHESLMFQLAASSTDLGWLLGETHPTISTLNVSQTLPTLASLEGNSRSFVYKL</sequence>
<dbReference type="EMBL" id="DS268112">
    <property type="protein sequence ID" value="KMM70543.1"/>
    <property type="molecule type" value="Genomic_DNA"/>
</dbReference>
<organism evidence="1 2">
    <name type="scientific">Coccidioides posadasii RMSCC 3488</name>
    <dbReference type="NCBI Taxonomy" id="454284"/>
    <lineage>
        <taxon>Eukaryota</taxon>
        <taxon>Fungi</taxon>
        <taxon>Dikarya</taxon>
        <taxon>Ascomycota</taxon>
        <taxon>Pezizomycotina</taxon>
        <taxon>Eurotiomycetes</taxon>
        <taxon>Eurotiomycetidae</taxon>
        <taxon>Onygenales</taxon>
        <taxon>Onygenaceae</taxon>
        <taxon>Coccidioides</taxon>
    </lineage>
</organism>
<reference evidence="2" key="3">
    <citation type="journal article" date="2010" name="Genome Res.">
        <title>Population genomic sequencing of Coccidioides fungi reveals recent hybridization and transposon control.</title>
        <authorList>
            <person name="Neafsey D.E."/>
            <person name="Barker B.M."/>
            <person name="Sharpton T.J."/>
            <person name="Stajich J.E."/>
            <person name="Park D.J."/>
            <person name="Whiston E."/>
            <person name="Hung C.-Y."/>
            <person name="McMahan C."/>
            <person name="White J."/>
            <person name="Sykes S."/>
            <person name="Heiman D."/>
            <person name="Young S."/>
            <person name="Zeng Q."/>
            <person name="Abouelleil A."/>
            <person name="Aftuck L."/>
            <person name="Bessette D."/>
            <person name="Brown A."/>
            <person name="FitzGerald M."/>
            <person name="Lui A."/>
            <person name="Macdonald J.P."/>
            <person name="Priest M."/>
            <person name="Orbach M.J."/>
            <person name="Galgiani J.N."/>
            <person name="Kirkland T.N."/>
            <person name="Cole G.T."/>
            <person name="Birren B.W."/>
            <person name="Henn M.R."/>
            <person name="Taylor J.W."/>
            <person name="Rounsley S.D."/>
        </authorList>
    </citation>
    <scope>NUCLEOTIDE SEQUENCE [LARGE SCALE GENOMIC DNA]</scope>
    <source>
        <strain evidence="2">RMSCC 3488</strain>
    </source>
</reference>
<gene>
    <name evidence="1" type="ORF">CPAG_06855</name>
</gene>
<dbReference type="Proteomes" id="UP000054567">
    <property type="component" value="Unassembled WGS sequence"/>
</dbReference>
<dbReference type="AlphaFoldDB" id="A0A0J6FJN6"/>
<proteinExistence type="predicted"/>
<evidence type="ECO:0000313" key="1">
    <source>
        <dbReference type="EMBL" id="KMM70543.1"/>
    </source>
</evidence>
<evidence type="ECO:0000313" key="2">
    <source>
        <dbReference type="Proteomes" id="UP000054567"/>
    </source>
</evidence>
<name>A0A0J6FJN6_COCPO</name>
<reference evidence="1 2" key="1">
    <citation type="submission" date="2007-06" db="EMBL/GenBank/DDBJ databases">
        <title>The Genome Sequence of Coccidioides posadasii RMSCC_3488.</title>
        <authorList>
            <consortium name="Coccidioides Genome Resources Consortium"/>
            <consortium name="The Broad Institute Genome Sequencing Platform"/>
            <person name="Henn M.R."/>
            <person name="Sykes S."/>
            <person name="Young S."/>
            <person name="Jaffe D."/>
            <person name="Berlin A."/>
            <person name="Alvarez P."/>
            <person name="Butler J."/>
            <person name="Gnerre S."/>
            <person name="Grabherr M."/>
            <person name="Mauceli E."/>
            <person name="Brockman W."/>
            <person name="Kodira C."/>
            <person name="Alvarado L."/>
            <person name="Zeng Q."/>
            <person name="Crawford M."/>
            <person name="Antoine C."/>
            <person name="Devon K."/>
            <person name="Galgiani J."/>
            <person name="Orsborn K."/>
            <person name="Lewis M.L."/>
            <person name="Nusbaum C."/>
            <person name="Galagan J."/>
            <person name="Birren B."/>
        </authorList>
    </citation>
    <scope>NUCLEOTIDE SEQUENCE [LARGE SCALE GENOMIC DNA]</scope>
    <source>
        <strain evidence="1 2">RMSCC 3488</strain>
    </source>
</reference>
<reference evidence="2" key="2">
    <citation type="journal article" date="2009" name="Genome Res.">
        <title>Comparative genomic analyses of the human fungal pathogens Coccidioides and their relatives.</title>
        <authorList>
            <person name="Sharpton T.J."/>
            <person name="Stajich J.E."/>
            <person name="Rounsley S.D."/>
            <person name="Gardner M.J."/>
            <person name="Wortman J.R."/>
            <person name="Jordar V.S."/>
            <person name="Maiti R."/>
            <person name="Kodira C.D."/>
            <person name="Neafsey D.E."/>
            <person name="Zeng Q."/>
            <person name="Hung C.-Y."/>
            <person name="McMahan C."/>
            <person name="Muszewska A."/>
            <person name="Grynberg M."/>
            <person name="Mandel M.A."/>
            <person name="Kellner E.M."/>
            <person name="Barker B.M."/>
            <person name="Galgiani J.N."/>
            <person name="Orbach M.J."/>
            <person name="Kirkland T.N."/>
            <person name="Cole G.T."/>
            <person name="Henn M.R."/>
            <person name="Birren B.W."/>
            <person name="Taylor J.W."/>
        </authorList>
    </citation>
    <scope>NUCLEOTIDE SEQUENCE [LARGE SCALE GENOMIC DNA]</scope>
    <source>
        <strain evidence="2">RMSCC 3488</strain>
    </source>
</reference>
<protein>
    <submittedName>
        <fullName evidence="1">Uncharacterized protein</fullName>
    </submittedName>
</protein>